<name>A0A085NLL6_9BILA</name>
<evidence type="ECO:0000313" key="3">
    <source>
        <dbReference type="Proteomes" id="UP000030764"/>
    </source>
</evidence>
<dbReference type="EMBL" id="KL367488">
    <property type="protein sequence ID" value="KFD70362.1"/>
    <property type="molecule type" value="Genomic_DNA"/>
</dbReference>
<evidence type="ECO:0000313" key="2">
    <source>
        <dbReference type="EMBL" id="KFD70362.1"/>
    </source>
</evidence>
<evidence type="ECO:0000313" key="1">
    <source>
        <dbReference type="EMBL" id="KFD52197.1"/>
    </source>
</evidence>
<dbReference type="EMBL" id="KL363230">
    <property type="protein sequence ID" value="KFD52197.1"/>
    <property type="molecule type" value="Genomic_DNA"/>
</dbReference>
<dbReference type="AlphaFoldDB" id="A0A085NLL6"/>
<accession>A0A085NLL6</accession>
<keyword evidence="3" id="KW-1185">Reference proteome</keyword>
<reference evidence="2 3" key="1">
    <citation type="journal article" date="2014" name="Nat. Genet.">
        <title>Genome and transcriptome of the porcine whipworm Trichuris suis.</title>
        <authorList>
            <person name="Jex A.R."/>
            <person name="Nejsum P."/>
            <person name="Schwarz E.M."/>
            <person name="Hu L."/>
            <person name="Young N.D."/>
            <person name="Hall R.S."/>
            <person name="Korhonen P.K."/>
            <person name="Liao S."/>
            <person name="Thamsborg S."/>
            <person name="Xia J."/>
            <person name="Xu P."/>
            <person name="Wang S."/>
            <person name="Scheerlinck J.P."/>
            <person name="Hofmann A."/>
            <person name="Sternberg P.W."/>
            <person name="Wang J."/>
            <person name="Gasser R.B."/>
        </authorList>
    </citation>
    <scope>NUCLEOTIDE SEQUENCE [LARGE SCALE GENOMIC DNA]</scope>
    <source>
        <strain evidence="2">DCEP-RM93F</strain>
        <strain evidence="1">DCEP-RM93M</strain>
    </source>
</reference>
<dbReference type="Proteomes" id="UP000030764">
    <property type="component" value="Unassembled WGS sequence"/>
</dbReference>
<gene>
    <name evidence="1" type="ORF">M513_06910</name>
    <name evidence="2" type="ORF">M514_06910</name>
</gene>
<protein>
    <submittedName>
        <fullName evidence="2">Uncharacterized protein</fullName>
    </submittedName>
</protein>
<dbReference type="Proteomes" id="UP000030758">
    <property type="component" value="Unassembled WGS sequence"/>
</dbReference>
<sequence length="76" mass="8424">MSVPSLVRLVRVYRRTYPPRNTDDDNNNNNNAILLAEPIDCSASILAVLSLVAAQLSYRILPASIERNKEQLATAL</sequence>
<organism evidence="2">
    <name type="scientific">Trichuris suis</name>
    <name type="common">pig whipworm</name>
    <dbReference type="NCBI Taxonomy" id="68888"/>
    <lineage>
        <taxon>Eukaryota</taxon>
        <taxon>Metazoa</taxon>
        <taxon>Ecdysozoa</taxon>
        <taxon>Nematoda</taxon>
        <taxon>Enoplea</taxon>
        <taxon>Dorylaimia</taxon>
        <taxon>Trichinellida</taxon>
        <taxon>Trichuridae</taxon>
        <taxon>Trichuris</taxon>
    </lineage>
</organism>
<proteinExistence type="predicted"/>